<dbReference type="InterPro" id="IPR026444">
    <property type="entry name" value="Secre_tail"/>
</dbReference>
<comment type="caution">
    <text evidence="2">The sequence shown here is derived from an EMBL/GenBank/DDBJ whole genome shotgun (WGS) entry which is preliminary data.</text>
</comment>
<sequence length="118" mass="13418">MKKILLVLIVMFGINTMYSKPFVDITIPIDFSNDKTPAIILKATAADQYISIVSDIKEPMVIKIMDASGFIRIEKKLHLDRDIDISLLLEGLYVMKVSVGNRIELKRFYKGKDGVDIR</sequence>
<evidence type="ECO:0008006" key="4">
    <source>
        <dbReference type="Google" id="ProtNLM"/>
    </source>
</evidence>
<name>A0ABN1J1B7_9FLAO</name>
<proteinExistence type="predicted"/>
<reference evidence="2 3" key="1">
    <citation type="journal article" date="2019" name="Int. J. Syst. Evol. Microbiol.">
        <title>The Global Catalogue of Microorganisms (GCM) 10K type strain sequencing project: providing services to taxonomists for standard genome sequencing and annotation.</title>
        <authorList>
            <consortium name="The Broad Institute Genomics Platform"/>
            <consortium name="The Broad Institute Genome Sequencing Center for Infectious Disease"/>
            <person name="Wu L."/>
            <person name="Ma J."/>
        </authorList>
    </citation>
    <scope>NUCLEOTIDE SEQUENCE [LARGE SCALE GENOMIC DNA]</scope>
    <source>
        <strain evidence="2 3">JCM 15974</strain>
    </source>
</reference>
<dbReference type="Proteomes" id="UP001501758">
    <property type="component" value="Unassembled WGS sequence"/>
</dbReference>
<gene>
    <name evidence="2" type="ORF">GCM10009430_31810</name>
</gene>
<keyword evidence="1" id="KW-0732">Signal</keyword>
<dbReference type="RefSeq" id="WP_343913255.1">
    <property type="nucleotide sequence ID" value="NZ_BAAAGE010000003.1"/>
</dbReference>
<protein>
    <recommendedName>
        <fullName evidence="4">Por secretion system C-terminal sorting domain-containing protein</fullName>
    </recommendedName>
</protein>
<dbReference type="EMBL" id="BAAAGE010000003">
    <property type="protein sequence ID" value="GAA0725725.1"/>
    <property type="molecule type" value="Genomic_DNA"/>
</dbReference>
<evidence type="ECO:0000256" key="1">
    <source>
        <dbReference type="ARBA" id="ARBA00022729"/>
    </source>
</evidence>
<keyword evidence="3" id="KW-1185">Reference proteome</keyword>
<organism evidence="2 3">
    <name type="scientific">Aquimarina litoralis</name>
    <dbReference type="NCBI Taxonomy" id="584605"/>
    <lineage>
        <taxon>Bacteria</taxon>
        <taxon>Pseudomonadati</taxon>
        <taxon>Bacteroidota</taxon>
        <taxon>Flavobacteriia</taxon>
        <taxon>Flavobacteriales</taxon>
        <taxon>Flavobacteriaceae</taxon>
        <taxon>Aquimarina</taxon>
    </lineage>
</organism>
<evidence type="ECO:0000313" key="3">
    <source>
        <dbReference type="Proteomes" id="UP001501758"/>
    </source>
</evidence>
<dbReference type="NCBIfam" id="TIGR04183">
    <property type="entry name" value="Por_Secre_tail"/>
    <property type="match status" value="1"/>
</dbReference>
<evidence type="ECO:0000313" key="2">
    <source>
        <dbReference type="EMBL" id="GAA0725725.1"/>
    </source>
</evidence>
<accession>A0ABN1J1B7</accession>